<reference evidence="8" key="1">
    <citation type="journal article" date="2014" name="Int. J. Syst. Evol. Microbiol.">
        <title>Complete genome sequence of Corynebacterium casei LMG S-19264T (=DSM 44701T), isolated from a smear-ripened cheese.</title>
        <authorList>
            <consortium name="US DOE Joint Genome Institute (JGI-PGF)"/>
            <person name="Walter F."/>
            <person name="Albersmeier A."/>
            <person name="Kalinowski J."/>
            <person name="Ruckert C."/>
        </authorList>
    </citation>
    <scope>NUCLEOTIDE SEQUENCE</scope>
    <source>
        <strain evidence="8">CGMCC 4.7110</strain>
    </source>
</reference>
<protein>
    <submittedName>
        <fullName evidence="8">Uncharacterized protein</fullName>
    </submittedName>
</protein>
<dbReference type="EMBL" id="BMML01000020">
    <property type="protein sequence ID" value="GGN32164.1"/>
    <property type="molecule type" value="Genomic_DNA"/>
</dbReference>
<dbReference type="PROSITE" id="PS50931">
    <property type="entry name" value="HTH_LYSR"/>
    <property type="match status" value="2"/>
</dbReference>
<organism evidence="8 9">
    <name type="scientific">Streptomyces fuscichromogenes</name>
    <dbReference type="NCBI Taxonomy" id="1324013"/>
    <lineage>
        <taxon>Bacteria</taxon>
        <taxon>Bacillati</taxon>
        <taxon>Actinomycetota</taxon>
        <taxon>Actinomycetes</taxon>
        <taxon>Kitasatosporales</taxon>
        <taxon>Streptomycetaceae</taxon>
        <taxon>Streptomyces</taxon>
    </lineage>
</organism>
<dbReference type="InterPro" id="IPR036390">
    <property type="entry name" value="WH_DNA-bd_sf"/>
</dbReference>
<keyword evidence="2" id="KW-0805">Transcription regulation</keyword>
<evidence type="ECO:0000256" key="4">
    <source>
        <dbReference type="ARBA" id="ARBA00023163"/>
    </source>
</evidence>
<dbReference type="InterPro" id="IPR001584">
    <property type="entry name" value="Integrase_cat-core"/>
</dbReference>
<dbReference type="PANTHER" id="PTHR30346:SF30">
    <property type="entry name" value="SMALL NEUTRAL PROTEASE REGULATORY PROTEIN"/>
    <property type="match status" value="1"/>
</dbReference>
<comment type="caution">
    <text evidence="8">The sequence shown here is derived from an EMBL/GenBank/DDBJ whole genome shotgun (WGS) entry which is preliminary data.</text>
</comment>
<keyword evidence="4" id="KW-0804">Transcription</keyword>
<comment type="similarity">
    <text evidence="1">Belongs to the LysR transcriptional regulatory family.</text>
</comment>
<dbReference type="PROSITE" id="PS50994">
    <property type="entry name" value="INTEGRASE"/>
    <property type="match status" value="1"/>
</dbReference>
<dbReference type="GO" id="GO:0003700">
    <property type="term" value="F:DNA-binding transcription factor activity"/>
    <property type="evidence" value="ECO:0007669"/>
    <property type="project" value="InterPro"/>
</dbReference>
<reference evidence="8" key="2">
    <citation type="submission" date="2020-09" db="EMBL/GenBank/DDBJ databases">
        <authorList>
            <person name="Sun Q."/>
            <person name="Zhou Y."/>
        </authorList>
    </citation>
    <scope>NUCLEOTIDE SEQUENCE</scope>
    <source>
        <strain evidence="8">CGMCC 4.7110</strain>
    </source>
</reference>
<feature type="domain" description="Integrase catalytic" evidence="7">
    <location>
        <begin position="189"/>
        <end position="430"/>
    </location>
</feature>
<evidence type="ECO:0000313" key="8">
    <source>
        <dbReference type="EMBL" id="GGN32164.1"/>
    </source>
</evidence>
<dbReference type="SUPFAM" id="SSF46785">
    <property type="entry name" value="Winged helix' DNA-binding domain"/>
    <property type="match status" value="2"/>
</dbReference>
<dbReference type="SUPFAM" id="SSF53098">
    <property type="entry name" value="Ribonuclease H-like"/>
    <property type="match status" value="1"/>
</dbReference>
<dbReference type="InterPro" id="IPR012337">
    <property type="entry name" value="RNaseH-like_sf"/>
</dbReference>
<dbReference type="InterPro" id="IPR036388">
    <property type="entry name" value="WH-like_DNA-bd_sf"/>
</dbReference>
<evidence type="ECO:0000256" key="1">
    <source>
        <dbReference type="ARBA" id="ARBA00009437"/>
    </source>
</evidence>
<dbReference type="PANTHER" id="PTHR30346">
    <property type="entry name" value="TRANSCRIPTIONAL DUAL REGULATOR HCAR-RELATED"/>
    <property type="match status" value="1"/>
</dbReference>
<dbReference type="Gene3D" id="1.10.10.10">
    <property type="entry name" value="Winged helix-like DNA-binding domain superfamily/Winged helix DNA-binding domain"/>
    <property type="match status" value="2"/>
</dbReference>
<dbReference type="Gene3D" id="3.30.420.10">
    <property type="entry name" value="Ribonuclease H-like superfamily/Ribonuclease H"/>
    <property type="match status" value="1"/>
</dbReference>
<evidence type="ECO:0000256" key="2">
    <source>
        <dbReference type="ARBA" id="ARBA00023015"/>
    </source>
</evidence>
<dbReference type="GO" id="GO:0003677">
    <property type="term" value="F:DNA binding"/>
    <property type="evidence" value="ECO:0007669"/>
    <property type="project" value="UniProtKB-KW"/>
</dbReference>
<evidence type="ECO:0000313" key="9">
    <source>
        <dbReference type="Proteomes" id="UP000653411"/>
    </source>
</evidence>
<dbReference type="InterPro" id="IPR036397">
    <property type="entry name" value="RNaseH_sf"/>
</dbReference>
<keyword evidence="9" id="KW-1185">Reference proteome</keyword>
<dbReference type="Proteomes" id="UP000653411">
    <property type="component" value="Unassembled WGS sequence"/>
</dbReference>
<feature type="region of interest" description="Disordered" evidence="5">
    <location>
        <begin position="814"/>
        <end position="837"/>
    </location>
</feature>
<dbReference type="GO" id="GO:0032993">
    <property type="term" value="C:protein-DNA complex"/>
    <property type="evidence" value="ECO:0007669"/>
    <property type="project" value="TreeGrafter"/>
</dbReference>
<sequence length="837" mass="93931">MLLAQLSDEELAEVRERAAHVNEVLTGFRSGSDELAEPGEPRPQYAATVPKLQRYEAKAIELGVSVRTIKRWVRAFLTDREAGLVRGGPERRSGDMGGLGRADPRWVEMALEILAEHGKDSKPTRGKVIRSVGPRLEARHGEGEVKLPGRATAYRWLQELERRLPTFRLSTKRNRDIAARPPGAYGKLRPTRPGEYLLMDTTRLDVFAMDPITMKWVQAELTVAMDWYDRCVTGLRVTPVSTSSIDVAAVMFQTFRPRPAGKDWPAHAVWPDHGIPRTVFVERKALEPGEEEPEKAKKHGVASPALVPETIVVDHGKPYISEHITSVCQRLGLSIQPARLRTGRDKGPLERFFKTVREGVLEVLPGYKGPDLFSRGERPEDQAFFFLHELEAIIREWVACVYHLRPHRGLVDAHVPGLNLSPAAMFEHGIARAGYIEVPRDPALGFEFLKTEWKPTHHYGVEIRKCRYNGPGLGGYRGETSEYTGPKAKGLWPVQVDPDNINYIYFRRPDTRRWHTLQWEHTPAQKFPISQRHGTRLRRADGTSCPAELLDRDWLHAQYVDRHRSFKDIGQELGVTPGTVARWARHHHIPRQSNRHLSRPALGIEYIPAVLQPALNNNYQLRRLRTFFQIAGYRSLGDACAALGLSSHSVTNHLARLEEDMGGPLLVRTQRSRPMEPTALGHQVLDAARPLSDQLGVPTTAVPAKPIPPSRRGRPRTTAAAATRLAHLPALLRPAAGSYGGRLRLRRFLEAVQYPNLAAFARAEGLDPSTVTLQISRLERDFDGRLLDRGGPGHAMRLTGLGKRVVAAAQPYRDQLGDLHGPRHRPKPPQQLTDDLT</sequence>
<dbReference type="Pfam" id="PF00126">
    <property type="entry name" value="HTH_1"/>
    <property type="match status" value="2"/>
</dbReference>
<feature type="domain" description="HTH lysR-type" evidence="6">
    <location>
        <begin position="745"/>
        <end position="799"/>
    </location>
</feature>
<evidence type="ECO:0000259" key="6">
    <source>
        <dbReference type="PROSITE" id="PS50931"/>
    </source>
</evidence>
<dbReference type="InterPro" id="IPR000847">
    <property type="entry name" value="LysR_HTH_N"/>
</dbReference>
<evidence type="ECO:0000256" key="3">
    <source>
        <dbReference type="ARBA" id="ARBA00023125"/>
    </source>
</evidence>
<keyword evidence="3" id="KW-0238">DNA-binding</keyword>
<dbReference type="GO" id="GO:0015074">
    <property type="term" value="P:DNA integration"/>
    <property type="evidence" value="ECO:0007669"/>
    <property type="project" value="InterPro"/>
</dbReference>
<proteinExistence type="inferred from homology"/>
<feature type="domain" description="HTH lysR-type" evidence="6">
    <location>
        <begin position="619"/>
        <end position="678"/>
    </location>
</feature>
<evidence type="ECO:0000256" key="5">
    <source>
        <dbReference type="SAM" id="MobiDB-lite"/>
    </source>
</evidence>
<gene>
    <name evidence="8" type="ORF">GCM10011578_070630</name>
</gene>
<evidence type="ECO:0000259" key="7">
    <source>
        <dbReference type="PROSITE" id="PS50994"/>
    </source>
</evidence>
<accession>A0A918CVA8</accession>
<dbReference type="AlphaFoldDB" id="A0A918CVA8"/>
<name>A0A918CVA8_9ACTN</name>